<feature type="compositionally biased region" description="Basic and acidic residues" evidence="10">
    <location>
        <begin position="84"/>
        <end position="100"/>
    </location>
</feature>
<accession>A0ABV5KEJ8</accession>
<dbReference type="Pfam" id="PF02699">
    <property type="entry name" value="YajC"/>
    <property type="match status" value="1"/>
</dbReference>
<dbReference type="NCBIfam" id="TIGR00739">
    <property type="entry name" value="yajC"/>
    <property type="match status" value="1"/>
</dbReference>
<comment type="subcellular location">
    <subcellularLocation>
        <location evidence="1">Cell membrane</location>
        <topology evidence="1">Single-pass membrane protein</topology>
    </subcellularLocation>
</comment>
<dbReference type="PANTHER" id="PTHR33909">
    <property type="entry name" value="SEC TRANSLOCON ACCESSORY COMPLEX SUBUNIT YAJC"/>
    <property type="match status" value="1"/>
</dbReference>
<protein>
    <submittedName>
        <fullName evidence="12">Preprotein translocase subunit YajC</fullName>
    </submittedName>
</protein>
<evidence type="ECO:0000256" key="7">
    <source>
        <dbReference type="ARBA" id="ARBA00022989"/>
    </source>
</evidence>
<keyword evidence="9 11" id="KW-0472">Membrane</keyword>
<keyword evidence="5 11" id="KW-0812">Transmembrane</keyword>
<evidence type="ECO:0000256" key="5">
    <source>
        <dbReference type="ARBA" id="ARBA00022692"/>
    </source>
</evidence>
<comment type="similarity">
    <text evidence="2">Belongs to the YajC family.</text>
</comment>
<organism evidence="12 13">
    <name type="scientific">Nocardioides plantarum</name>
    <dbReference type="NCBI Taxonomy" id="29299"/>
    <lineage>
        <taxon>Bacteria</taxon>
        <taxon>Bacillati</taxon>
        <taxon>Actinomycetota</taxon>
        <taxon>Actinomycetes</taxon>
        <taxon>Propionibacteriales</taxon>
        <taxon>Nocardioidaceae</taxon>
        <taxon>Nocardioides</taxon>
    </lineage>
</organism>
<evidence type="ECO:0000313" key="12">
    <source>
        <dbReference type="EMBL" id="MFB9315143.1"/>
    </source>
</evidence>
<keyword evidence="3" id="KW-0813">Transport</keyword>
<evidence type="ECO:0000256" key="8">
    <source>
        <dbReference type="ARBA" id="ARBA00023010"/>
    </source>
</evidence>
<feature type="transmembrane region" description="Helical" evidence="11">
    <location>
        <begin position="6"/>
        <end position="26"/>
    </location>
</feature>
<reference evidence="12 13" key="1">
    <citation type="submission" date="2024-09" db="EMBL/GenBank/DDBJ databases">
        <authorList>
            <person name="Sun Q."/>
            <person name="Mori K."/>
        </authorList>
    </citation>
    <scope>NUCLEOTIDE SEQUENCE [LARGE SCALE GENOMIC DNA]</scope>
    <source>
        <strain evidence="12 13">JCM 9626</strain>
    </source>
</reference>
<evidence type="ECO:0000313" key="13">
    <source>
        <dbReference type="Proteomes" id="UP001589750"/>
    </source>
</evidence>
<feature type="compositionally biased region" description="Polar residues" evidence="10">
    <location>
        <begin position="103"/>
        <end position="119"/>
    </location>
</feature>
<dbReference type="RefSeq" id="WP_140007273.1">
    <property type="nucleotide sequence ID" value="NZ_JBHMDG010000029.1"/>
</dbReference>
<dbReference type="PANTHER" id="PTHR33909:SF1">
    <property type="entry name" value="SEC TRANSLOCON ACCESSORY COMPLEX SUBUNIT YAJC"/>
    <property type="match status" value="1"/>
</dbReference>
<evidence type="ECO:0000256" key="10">
    <source>
        <dbReference type="SAM" id="MobiDB-lite"/>
    </source>
</evidence>
<dbReference type="EMBL" id="JBHMDG010000029">
    <property type="protein sequence ID" value="MFB9315143.1"/>
    <property type="molecule type" value="Genomic_DNA"/>
</dbReference>
<evidence type="ECO:0000256" key="4">
    <source>
        <dbReference type="ARBA" id="ARBA00022475"/>
    </source>
</evidence>
<keyword evidence="13" id="KW-1185">Reference proteome</keyword>
<evidence type="ECO:0000256" key="1">
    <source>
        <dbReference type="ARBA" id="ARBA00004162"/>
    </source>
</evidence>
<keyword evidence="4" id="KW-1003">Cell membrane</keyword>
<dbReference type="InterPro" id="IPR003849">
    <property type="entry name" value="Preprotein_translocase_YajC"/>
</dbReference>
<proteinExistence type="inferred from homology"/>
<evidence type="ECO:0000256" key="9">
    <source>
        <dbReference type="ARBA" id="ARBA00023136"/>
    </source>
</evidence>
<name>A0ABV5KEJ8_9ACTN</name>
<sequence>MEGFAPVLPILGIALVFWLLVIRPGVRRERERRSMQAALAVGDRVLLTSGFFGTIRALHDDRADIELAPGTTVTVALGAVGGLEPDRAPETPEPTTDLRKTAHPTTSDAKTSTPEPEEN</sequence>
<dbReference type="Proteomes" id="UP001589750">
    <property type="component" value="Unassembled WGS sequence"/>
</dbReference>
<evidence type="ECO:0000256" key="6">
    <source>
        <dbReference type="ARBA" id="ARBA00022927"/>
    </source>
</evidence>
<evidence type="ECO:0000256" key="11">
    <source>
        <dbReference type="SAM" id="Phobius"/>
    </source>
</evidence>
<evidence type="ECO:0000256" key="3">
    <source>
        <dbReference type="ARBA" id="ARBA00022448"/>
    </source>
</evidence>
<comment type="caution">
    <text evidence="12">The sequence shown here is derived from an EMBL/GenBank/DDBJ whole genome shotgun (WGS) entry which is preliminary data.</text>
</comment>
<dbReference type="SMART" id="SM01323">
    <property type="entry name" value="YajC"/>
    <property type="match status" value="1"/>
</dbReference>
<keyword evidence="8" id="KW-0811">Translocation</keyword>
<keyword evidence="7 11" id="KW-1133">Transmembrane helix</keyword>
<gene>
    <name evidence="12" type="primary">yajC</name>
    <name evidence="12" type="ORF">ACFFRI_18990</name>
</gene>
<keyword evidence="6" id="KW-0653">Protein transport</keyword>
<evidence type="ECO:0000256" key="2">
    <source>
        <dbReference type="ARBA" id="ARBA00006742"/>
    </source>
</evidence>
<dbReference type="PRINTS" id="PR01853">
    <property type="entry name" value="YAJCTRNLCASE"/>
</dbReference>
<feature type="region of interest" description="Disordered" evidence="10">
    <location>
        <begin position="80"/>
        <end position="119"/>
    </location>
</feature>